<accession>A0ACC0Y240</accession>
<keyword evidence="2" id="KW-1185">Reference proteome</keyword>
<reference evidence="2" key="1">
    <citation type="journal article" date="2023" name="G3 (Bethesda)">
        <title>Genome assembly and association tests identify interacting loci associated with vigor, precocity, and sex in interspecific pistachio rootstocks.</title>
        <authorList>
            <person name="Palmer W."/>
            <person name="Jacygrad E."/>
            <person name="Sagayaradj S."/>
            <person name="Cavanaugh K."/>
            <person name="Han R."/>
            <person name="Bertier L."/>
            <person name="Beede B."/>
            <person name="Kafkas S."/>
            <person name="Golino D."/>
            <person name="Preece J."/>
            <person name="Michelmore R."/>
        </authorList>
    </citation>
    <scope>NUCLEOTIDE SEQUENCE [LARGE SCALE GENOMIC DNA]</scope>
</reference>
<dbReference type="EMBL" id="CM047744">
    <property type="protein sequence ID" value="KAJ0027406.1"/>
    <property type="molecule type" value="Genomic_DNA"/>
</dbReference>
<protein>
    <submittedName>
        <fullName evidence="1">Uncharacterized protein</fullName>
    </submittedName>
</protein>
<evidence type="ECO:0000313" key="2">
    <source>
        <dbReference type="Proteomes" id="UP001163603"/>
    </source>
</evidence>
<gene>
    <name evidence="1" type="ORF">Pint_36690</name>
</gene>
<dbReference type="Proteomes" id="UP001163603">
    <property type="component" value="Chromosome 9"/>
</dbReference>
<comment type="caution">
    <text evidence="1">The sequence shown here is derived from an EMBL/GenBank/DDBJ whole genome shotgun (WGS) entry which is preliminary data.</text>
</comment>
<name>A0ACC0Y240_9ROSI</name>
<organism evidence="1 2">
    <name type="scientific">Pistacia integerrima</name>
    <dbReference type="NCBI Taxonomy" id="434235"/>
    <lineage>
        <taxon>Eukaryota</taxon>
        <taxon>Viridiplantae</taxon>
        <taxon>Streptophyta</taxon>
        <taxon>Embryophyta</taxon>
        <taxon>Tracheophyta</taxon>
        <taxon>Spermatophyta</taxon>
        <taxon>Magnoliopsida</taxon>
        <taxon>eudicotyledons</taxon>
        <taxon>Gunneridae</taxon>
        <taxon>Pentapetalae</taxon>
        <taxon>rosids</taxon>
        <taxon>malvids</taxon>
        <taxon>Sapindales</taxon>
        <taxon>Anacardiaceae</taxon>
        <taxon>Pistacia</taxon>
    </lineage>
</organism>
<sequence>MTSSRFSCLPCSVDAKIIPVDQGDINGDKGSLNQDTTATRYLSLWFGVPIVAWPPYAEQPLNAFQMVKNLGLAVELKVDYRIMNKAVVVADEIARAIKCVMESDNEVRKKVKEKSEKSRLAVMEGGSSYAAFGDLIDDILRNIAMEEAYSFS</sequence>
<evidence type="ECO:0000313" key="1">
    <source>
        <dbReference type="EMBL" id="KAJ0027406.1"/>
    </source>
</evidence>
<proteinExistence type="predicted"/>